<keyword evidence="2" id="KW-1185">Reference proteome</keyword>
<dbReference type="AlphaFoldDB" id="I4AI62"/>
<dbReference type="Proteomes" id="UP000006054">
    <property type="component" value="Chromosome"/>
</dbReference>
<evidence type="ECO:0000313" key="1">
    <source>
        <dbReference type="EMBL" id="AFM03647.1"/>
    </source>
</evidence>
<dbReference type="InterPro" id="IPR045493">
    <property type="entry name" value="DUF6435"/>
</dbReference>
<dbReference type="OrthoDB" id="1123018at2"/>
<accession>I4AI62</accession>
<evidence type="ECO:0000313" key="2">
    <source>
        <dbReference type="Proteomes" id="UP000006054"/>
    </source>
</evidence>
<dbReference type="eggNOG" id="ENOG5033BNC">
    <property type="taxonomic scope" value="Bacteria"/>
</dbReference>
<dbReference type="PATRIC" id="fig|880071.3.peg.1184"/>
<dbReference type="NCBIfam" id="NF033487">
    <property type="entry name" value="Lacal_2735_fam"/>
    <property type="match status" value="1"/>
</dbReference>
<dbReference type="EMBL" id="CP003345">
    <property type="protein sequence ID" value="AFM03647.1"/>
    <property type="molecule type" value="Genomic_DNA"/>
</dbReference>
<evidence type="ECO:0008006" key="3">
    <source>
        <dbReference type="Google" id="ProtNLM"/>
    </source>
</evidence>
<dbReference type="Pfam" id="PF20027">
    <property type="entry name" value="DUF6435"/>
    <property type="match status" value="1"/>
</dbReference>
<sequence>MFGLFKKKDPTQAKIDKLTATYKKMSEEAFKLSRSDRKASDLKTAEAEEIIKQIDELRNSQNG</sequence>
<dbReference type="HOGENOM" id="CLU_204654_0_0_10"/>
<dbReference type="KEGG" id="fli:Fleli_1210"/>
<gene>
    <name evidence="1" type="ordered locus">Fleli_1210</name>
</gene>
<proteinExistence type="predicted"/>
<reference evidence="2" key="1">
    <citation type="submission" date="2012-06" db="EMBL/GenBank/DDBJ databases">
        <title>The complete genome of Flexibacter litoralis DSM 6794.</title>
        <authorList>
            <person name="Lucas S."/>
            <person name="Copeland A."/>
            <person name="Lapidus A."/>
            <person name="Glavina del Rio T."/>
            <person name="Dalin E."/>
            <person name="Tice H."/>
            <person name="Bruce D."/>
            <person name="Goodwin L."/>
            <person name="Pitluck S."/>
            <person name="Peters L."/>
            <person name="Ovchinnikova G."/>
            <person name="Lu M."/>
            <person name="Kyrpides N."/>
            <person name="Mavromatis K."/>
            <person name="Ivanova N."/>
            <person name="Brettin T."/>
            <person name="Detter J.C."/>
            <person name="Han C."/>
            <person name="Larimer F."/>
            <person name="Land M."/>
            <person name="Hauser L."/>
            <person name="Markowitz V."/>
            <person name="Cheng J.-F."/>
            <person name="Hugenholtz P."/>
            <person name="Woyke T."/>
            <person name="Wu D."/>
            <person name="Spring S."/>
            <person name="Lang E."/>
            <person name="Kopitz M."/>
            <person name="Brambilla E."/>
            <person name="Klenk H.-P."/>
            <person name="Eisen J.A."/>
        </authorList>
    </citation>
    <scope>NUCLEOTIDE SEQUENCE [LARGE SCALE GENOMIC DNA]</scope>
    <source>
        <strain evidence="2">ATCC 23117 / DSM 6794 / NBRC 15988 / NCIMB 1366 / Sio-4</strain>
    </source>
</reference>
<dbReference type="STRING" id="880071.Fleli_1210"/>
<organism evidence="1 2">
    <name type="scientific">Bernardetia litoralis (strain ATCC 23117 / DSM 6794 / NBRC 15988 / NCIMB 1366 / Fx l1 / Sio-4)</name>
    <name type="common">Flexibacter litoralis</name>
    <dbReference type="NCBI Taxonomy" id="880071"/>
    <lineage>
        <taxon>Bacteria</taxon>
        <taxon>Pseudomonadati</taxon>
        <taxon>Bacteroidota</taxon>
        <taxon>Cytophagia</taxon>
        <taxon>Cytophagales</taxon>
        <taxon>Bernardetiaceae</taxon>
        <taxon>Bernardetia</taxon>
    </lineage>
</organism>
<name>I4AI62_BERLS</name>
<dbReference type="RefSeq" id="WP_014797104.1">
    <property type="nucleotide sequence ID" value="NC_018018.1"/>
</dbReference>
<protein>
    <recommendedName>
        <fullName evidence="3">Lacal_2735 family protein</fullName>
    </recommendedName>
</protein>